<dbReference type="SMART" id="SM00710">
    <property type="entry name" value="PbH1"/>
    <property type="match status" value="5"/>
</dbReference>
<sequence length="578" mass="64607">MVVSRMIFTRIHFLSHLCCIGWALSSSAQTVELWRTDQLLESFDSIQKAVDVALAGDRIQLREGVYHESVYIDGKHADPANPIVLEGTPGERVVLDDADPGLQISENGRWQWDEGDDAWIATVPWSGRDSRSLLSWASYDDGRLIASHHNEEKFKEGARGDALWRTGEHVHLRLLDKVDPNTLSLNIGRSEAIIYFNDSSGWVIRNLTLRHAGFAGVYLNGKGVSDIELEHLTIEDSFRGISSEDYGAGGPSSRIQISDCRILNRWDFSWAWKEGYRDAESPSSDEAAPVRGSGIHLRARDSKILRCEVAGQWDGMQLQGTNLTIQRNLIHHIKDDMIELESNNSKNVRVFENIGFNLFSGLSVVANRGGPVYIYRNFIQTNMLSRMYDDVWRYGYPLKFGNDWGPGAEHIYIYQNTFDSLGRSMFVARRSNPQKWRNIEWVNNIFSRGDDGPVGIEGMGAPDQGLHWEGNLFTKKEEMDRLRAYDAAYSTAGILGQPGFVSPNRYPPDPSIREDSDVVGAGSLRAIESGWPDSIESDSTTAPEIGAIPFGMAVFKAGTSQPPFLPWNECDEASTAAP</sequence>
<gene>
    <name evidence="3" type="ORF">GCM10007047_33280</name>
</gene>
<dbReference type="Pfam" id="PF13229">
    <property type="entry name" value="Beta_helix"/>
    <property type="match status" value="1"/>
</dbReference>
<keyword evidence="1" id="KW-0732">Signal</keyword>
<organism evidence="3 4">
    <name type="scientific">Cerasicoccus arenae</name>
    <dbReference type="NCBI Taxonomy" id="424488"/>
    <lineage>
        <taxon>Bacteria</taxon>
        <taxon>Pseudomonadati</taxon>
        <taxon>Verrucomicrobiota</taxon>
        <taxon>Opitutia</taxon>
        <taxon>Puniceicoccales</taxon>
        <taxon>Cerasicoccaceae</taxon>
        <taxon>Cerasicoccus</taxon>
    </lineage>
</organism>
<feature type="signal peptide" evidence="1">
    <location>
        <begin position="1"/>
        <end position="28"/>
    </location>
</feature>
<reference evidence="3" key="2">
    <citation type="submission" date="2020-09" db="EMBL/GenBank/DDBJ databases">
        <authorList>
            <person name="Sun Q."/>
            <person name="Kim S."/>
        </authorList>
    </citation>
    <scope>NUCLEOTIDE SEQUENCE</scope>
    <source>
        <strain evidence="3">KCTC 12870</strain>
    </source>
</reference>
<evidence type="ECO:0000259" key="2">
    <source>
        <dbReference type="Pfam" id="PF13229"/>
    </source>
</evidence>
<dbReference type="InterPro" id="IPR011050">
    <property type="entry name" value="Pectin_lyase_fold/virulence"/>
</dbReference>
<dbReference type="SUPFAM" id="SSF51126">
    <property type="entry name" value="Pectin lyase-like"/>
    <property type="match status" value="1"/>
</dbReference>
<dbReference type="RefSeq" id="WP_229792150.1">
    <property type="nucleotide sequence ID" value="NZ_BMXG01000032.1"/>
</dbReference>
<feature type="chain" id="PRO_5035208702" description="Right handed beta helix domain-containing protein" evidence="1">
    <location>
        <begin position="29"/>
        <end position="578"/>
    </location>
</feature>
<dbReference type="InterPro" id="IPR039448">
    <property type="entry name" value="Beta_helix"/>
</dbReference>
<dbReference type="Proteomes" id="UP000642829">
    <property type="component" value="Unassembled WGS sequence"/>
</dbReference>
<dbReference type="Gene3D" id="2.160.20.10">
    <property type="entry name" value="Single-stranded right-handed beta-helix, Pectin lyase-like"/>
    <property type="match status" value="1"/>
</dbReference>
<dbReference type="EMBL" id="BMXG01000032">
    <property type="protein sequence ID" value="GHC13303.1"/>
    <property type="molecule type" value="Genomic_DNA"/>
</dbReference>
<accession>A0A8J3GFN1</accession>
<feature type="domain" description="Right handed beta helix" evidence="2">
    <location>
        <begin position="193"/>
        <end position="378"/>
    </location>
</feature>
<dbReference type="AlphaFoldDB" id="A0A8J3GFN1"/>
<reference evidence="3" key="1">
    <citation type="journal article" date="2014" name="Int. J. Syst. Evol. Microbiol.">
        <title>Complete genome sequence of Corynebacterium casei LMG S-19264T (=DSM 44701T), isolated from a smear-ripened cheese.</title>
        <authorList>
            <consortium name="US DOE Joint Genome Institute (JGI-PGF)"/>
            <person name="Walter F."/>
            <person name="Albersmeier A."/>
            <person name="Kalinowski J."/>
            <person name="Ruckert C."/>
        </authorList>
    </citation>
    <scope>NUCLEOTIDE SEQUENCE</scope>
    <source>
        <strain evidence="3">KCTC 12870</strain>
    </source>
</reference>
<proteinExistence type="predicted"/>
<evidence type="ECO:0000256" key="1">
    <source>
        <dbReference type="SAM" id="SignalP"/>
    </source>
</evidence>
<evidence type="ECO:0000313" key="3">
    <source>
        <dbReference type="EMBL" id="GHC13303.1"/>
    </source>
</evidence>
<name>A0A8J3GFN1_9BACT</name>
<evidence type="ECO:0000313" key="4">
    <source>
        <dbReference type="Proteomes" id="UP000642829"/>
    </source>
</evidence>
<dbReference type="InterPro" id="IPR006626">
    <property type="entry name" value="PbH1"/>
</dbReference>
<protein>
    <recommendedName>
        <fullName evidence="2">Right handed beta helix domain-containing protein</fullName>
    </recommendedName>
</protein>
<dbReference type="InterPro" id="IPR012334">
    <property type="entry name" value="Pectin_lyas_fold"/>
</dbReference>
<comment type="caution">
    <text evidence="3">The sequence shown here is derived from an EMBL/GenBank/DDBJ whole genome shotgun (WGS) entry which is preliminary data.</text>
</comment>
<keyword evidence="4" id="KW-1185">Reference proteome</keyword>